<proteinExistence type="predicted"/>
<evidence type="ECO:0000256" key="2">
    <source>
        <dbReference type="ARBA" id="ARBA00022679"/>
    </source>
</evidence>
<dbReference type="Pfam" id="PF01075">
    <property type="entry name" value="Glyco_transf_9"/>
    <property type="match status" value="1"/>
</dbReference>
<accession>A0A6C0EJG7</accession>
<dbReference type="AlphaFoldDB" id="A0A6C0EJG7"/>
<dbReference type="PANTHER" id="PTHR30160:SF19">
    <property type="entry name" value="LIPOPOLYSACCHARIDE HEPTOSYLTRANSFERASE 1"/>
    <property type="match status" value="1"/>
</dbReference>
<dbReference type="InterPro" id="IPR051199">
    <property type="entry name" value="LPS_LOS_Heptosyltrfase"/>
</dbReference>
<dbReference type="GO" id="GO:0009244">
    <property type="term" value="P:lipopolysaccharide core region biosynthetic process"/>
    <property type="evidence" value="ECO:0007669"/>
    <property type="project" value="TreeGrafter"/>
</dbReference>
<dbReference type="EMBL" id="MN738865">
    <property type="protein sequence ID" value="QHT28872.1"/>
    <property type="molecule type" value="Genomic_DNA"/>
</dbReference>
<dbReference type="PANTHER" id="PTHR30160">
    <property type="entry name" value="TETRAACYLDISACCHARIDE 4'-KINASE-RELATED"/>
    <property type="match status" value="1"/>
</dbReference>
<reference evidence="3" key="1">
    <citation type="journal article" date="2020" name="Nature">
        <title>Giant virus diversity and host interactions through global metagenomics.</title>
        <authorList>
            <person name="Schulz F."/>
            <person name="Roux S."/>
            <person name="Paez-Espino D."/>
            <person name="Jungbluth S."/>
            <person name="Walsh D.A."/>
            <person name="Denef V.J."/>
            <person name="McMahon K.D."/>
            <person name="Konstantinidis K.T."/>
            <person name="Eloe-Fadrosh E.A."/>
            <person name="Kyrpides N.C."/>
            <person name="Woyke T."/>
        </authorList>
    </citation>
    <scope>NUCLEOTIDE SEQUENCE</scope>
    <source>
        <strain evidence="3">GVMAG-M-3300001351-8</strain>
    </source>
</reference>
<dbReference type="Gene3D" id="3.40.50.2000">
    <property type="entry name" value="Glycogen Phosphorylase B"/>
    <property type="match status" value="2"/>
</dbReference>
<dbReference type="GO" id="GO:0005829">
    <property type="term" value="C:cytosol"/>
    <property type="evidence" value="ECO:0007669"/>
    <property type="project" value="TreeGrafter"/>
</dbReference>
<protein>
    <submittedName>
        <fullName evidence="3">Uncharacterized protein</fullName>
    </submittedName>
</protein>
<dbReference type="CDD" id="cd03789">
    <property type="entry name" value="GT9_LPS_heptosyltransferase"/>
    <property type="match status" value="1"/>
</dbReference>
<keyword evidence="2" id="KW-0808">Transferase</keyword>
<organism evidence="3">
    <name type="scientific">viral metagenome</name>
    <dbReference type="NCBI Taxonomy" id="1070528"/>
    <lineage>
        <taxon>unclassified sequences</taxon>
        <taxon>metagenomes</taxon>
        <taxon>organismal metagenomes</taxon>
    </lineage>
</organism>
<evidence type="ECO:0000313" key="3">
    <source>
        <dbReference type="EMBL" id="QHT28872.1"/>
    </source>
</evidence>
<keyword evidence="1" id="KW-0328">Glycosyltransferase</keyword>
<sequence length="340" mass="39504">MKILIIRLSAIGDVIHVLPSINLLRHYFINDHISWVICDKASDLIDTNPLINKVYRVSNNFPNSIVSDYKTIRELSKIDWDIIIDYHLILKSFILKLFLKGPVYTYSYEDCYRLEEKISYCLSTHNVGKIYAENKIVRNIRLTEYVIKKYKNLLNITYDLDIKRFKIYKFSNKGTDWLINNNILDFVTICVNCCGKSRMWKKEKWISLINLLIKSNINIVLLGLDYSEDGLYLKNKFINNNNVKISPPLSLTESCHILEKTKLLIAIDSSILHLSNYISTKTLGLFGPTCAIYNGSYYPNFNYIQSPSSKNFINHKNLKDNKCINDITANNVFDIILTLI</sequence>
<evidence type="ECO:0000256" key="1">
    <source>
        <dbReference type="ARBA" id="ARBA00022676"/>
    </source>
</evidence>
<dbReference type="InterPro" id="IPR002201">
    <property type="entry name" value="Glyco_trans_9"/>
</dbReference>
<dbReference type="SUPFAM" id="SSF53756">
    <property type="entry name" value="UDP-Glycosyltransferase/glycogen phosphorylase"/>
    <property type="match status" value="1"/>
</dbReference>
<dbReference type="GO" id="GO:0008713">
    <property type="term" value="F:ADP-heptose-lipopolysaccharide heptosyltransferase activity"/>
    <property type="evidence" value="ECO:0007669"/>
    <property type="project" value="TreeGrafter"/>
</dbReference>
<name>A0A6C0EJG7_9ZZZZ</name>